<accession>A0ABM0ZPB7</accession>
<feature type="domain" description="Reverse transcriptase" evidence="1">
    <location>
        <begin position="1"/>
        <end position="167"/>
    </location>
</feature>
<sequence length="387" mass="43441">MSKAFDRVEWSYLRSLLLALGFHEKWVNWVMICVSSVTFSVLINDCPFGMIVPQRGLRQGDSLSPFLFVLCTEGFTHLLNKAQGEGKIEGFQFSEDGPMVHHLLFADDSLFMCKASREEAKVLQSIMKVYGDATGQTINLNKSGITFGVKVNGHIKEDIKLCLGIVAEGGAGNYLGLPECFSGLKVEILNYLKDGLKAKLSGWFSRCLSQGGKEVLLKSVALAMPVFAMSCFKLPVTTCANLESAMASLWWNDCEHSKKIHWQSWERLCLAKEDGGLGFRGIQSFNQALLAKQAWRLLQNQNCLLARLMKSRYYVDSEFLTAVLGQRPSFAWKSILHGRDLLYKGITKKVGNGESLNVWLDKWIEDEDGPRAPWRKNQFIVVGLKSY</sequence>
<dbReference type="InterPro" id="IPR043502">
    <property type="entry name" value="DNA/RNA_pol_sf"/>
</dbReference>
<dbReference type="SUPFAM" id="SSF56672">
    <property type="entry name" value="DNA/RNA polymerases"/>
    <property type="match status" value="1"/>
</dbReference>
<reference evidence="3" key="2">
    <citation type="submission" date="2025-08" db="UniProtKB">
        <authorList>
            <consortium name="RefSeq"/>
        </authorList>
    </citation>
    <scope>IDENTIFICATION</scope>
    <source>
        <tissue evidence="3">Leaf</tissue>
    </source>
</reference>
<dbReference type="InterPro" id="IPR000477">
    <property type="entry name" value="RT_dom"/>
</dbReference>
<evidence type="ECO:0000259" key="1">
    <source>
        <dbReference type="PROSITE" id="PS50878"/>
    </source>
</evidence>
<protein>
    <submittedName>
        <fullName evidence="3">Uncharacterized protein LOC104793875</fullName>
    </submittedName>
</protein>
<dbReference type="PANTHER" id="PTHR33116">
    <property type="entry name" value="REVERSE TRANSCRIPTASE ZINC-BINDING DOMAIN-CONTAINING PROTEIN-RELATED-RELATED"/>
    <property type="match status" value="1"/>
</dbReference>
<dbReference type="Proteomes" id="UP000694864">
    <property type="component" value="Chromosome 6"/>
</dbReference>
<organism evidence="2 3">
    <name type="scientific">Camelina sativa</name>
    <name type="common">False flax</name>
    <name type="synonym">Myagrum sativum</name>
    <dbReference type="NCBI Taxonomy" id="90675"/>
    <lineage>
        <taxon>Eukaryota</taxon>
        <taxon>Viridiplantae</taxon>
        <taxon>Streptophyta</taxon>
        <taxon>Embryophyta</taxon>
        <taxon>Tracheophyta</taxon>
        <taxon>Spermatophyta</taxon>
        <taxon>Magnoliopsida</taxon>
        <taxon>eudicotyledons</taxon>
        <taxon>Gunneridae</taxon>
        <taxon>Pentapetalae</taxon>
        <taxon>rosids</taxon>
        <taxon>malvids</taxon>
        <taxon>Brassicales</taxon>
        <taxon>Brassicaceae</taxon>
        <taxon>Camelineae</taxon>
        <taxon>Camelina</taxon>
    </lineage>
</organism>
<dbReference type="PANTHER" id="PTHR33116:SF86">
    <property type="entry name" value="REVERSE TRANSCRIPTASE DOMAIN-CONTAINING PROTEIN"/>
    <property type="match status" value="1"/>
</dbReference>
<evidence type="ECO:0000313" key="3">
    <source>
        <dbReference type="RefSeq" id="XP_010518602.1"/>
    </source>
</evidence>
<gene>
    <name evidence="3" type="primary">LOC104793875</name>
</gene>
<keyword evidence="2" id="KW-1185">Reference proteome</keyword>
<dbReference type="GeneID" id="104793875"/>
<dbReference type="Pfam" id="PF00078">
    <property type="entry name" value="RVT_1"/>
    <property type="match status" value="1"/>
</dbReference>
<name>A0ABM0ZPB7_CAMSA</name>
<dbReference type="RefSeq" id="XP_010518602.1">
    <property type="nucleotide sequence ID" value="XM_010520300.1"/>
</dbReference>
<proteinExistence type="predicted"/>
<evidence type="ECO:0000313" key="2">
    <source>
        <dbReference type="Proteomes" id="UP000694864"/>
    </source>
</evidence>
<reference evidence="2" key="1">
    <citation type="journal article" date="2014" name="Nat. Commun.">
        <title>The emerging biofuel crop Camelina sativa retains a highly undifferentiated hexaploid genome structure.</title>
        <authorList>
            <person name="Kagale S."/>
            <person name="Koh C."/>
            <person name="Nixon J."/>
            <person name="Bollina V."/>
            <person name="Clarke W.E."/>
            <person name="Tuteja R."/>
            <person name="Spillane C."/>
            <person name="Robinson S.J."/>
            <person name="Links M.G."/>
            <person name="Clarke C."/>
            <person name="Higgins E.E."/>
            <person name="Huebert T."/>
            <person name="Sharpe A.G."/>
            <person name="Parkin I.A."/>
        </authorList>
    </citation>
    <scope>NUCLEOTIDE SEQUENCE [LARGE SCALE GENOMIC DNA]</scope>
    <source>
        <strain evidence="2">cv. DH55</strain>
    </source>
</reference>
<dbReference type="PROSITE" id="PS50878">
    <property type="entry name" value="RT_POL"/>
    <property type="match status" value="1"/>
</dbReference>